<dbReference type="EMBL" id="JABBWD010000008">
    <property type="protein sequence ID" value="KAG1780570.1"/>
    <property type="molecule type" value="Genomic_DNA"/>
</dbReference>
<feature type="region of interest" description="Disordered" evidence="1">
    <location>
        <begin position="218"/>
        <end position="289"/>
    </location>
</feature>
<proteinExistence type="predicted"/>
<sequence length="337" mass="37561">MGYGWVYTLAYSPSDESVASGGEQYNSRHPTTSHVFSMAKQANCSIAYLKQHDLLYSVALSPKHNILACVGNGGVVQLWDTESYQPLGQPFYQKREIRSICIGGDDKQLTPQMVKHIAPQLPAPKDITELPAPTLLQKGDRRSTQQETRPNSPSSYLDVDATGGAGFIEEPHIDPYRNFFQQSLLSPSPSPGFHLPPCFRLAASRMSSLDVAHRQTSLFHKNTPSPHQPVPEGKVREGEGEGEQGENIDDYDPVHDSLSARKDKGKQRDDPPADAQSPPSYDRTPSVHLDSRNNRKFWERLMQARIKKTHIWFPVSQHSTCKCTPTQNAAQSLALEF</sequence>
<dbReference type="InterPro" id="IPR015943">
    <property type="entry name" value="WD40/YVTN_repeat-like_dom_sf"/>
</dbReference>
<comment type="caution">
    <text evidence="2">The sequence shown here is derived from an EMBL/GenBank/DDBJ whole genome shotgun (WGS) entry which is preliminary data.</text>
</comment>
<feature type="compositionally biased region" description="Low complexity" evidence="1">
    <location>
        <begin position="273"/>
        <end position="282"/>
    </location>
</feature>
<evidence type="ECO:0000256" key="1">
    <source>
        <dbReference type="SAM" id="MobiDB-lite"/>
    </source>
</evidence>
<dbReference type="Proteomes" id="UP000714275">
    <property type="component" value="Unassembled WGS sequence"/>
</dbReference>
<evidence type="ECO:0000313" key="3">
    <source>
        <dbReference type="Proteomes" id="UP000714275"/>
    </source>
</evidence>
<feature type="compositionally biased region" description="Basic and acidic residues" evidence="1">
    <location>
        <begin position="252"/>
        <end position="271"/>
    </location>
</feature>
<feature type="compositionally biased region" description="Acidic residues" evidence="1">
    <location>
        <begin position="240"/>
        <end position="251"/>
    </location>
</feature>
<organism evidence="2 3">
    <name type="scientific">Suillus placidus</name>
    <dbReference type="NCBI Taxonomy" id="48579"/>
    <lineage>
        <taxon>Eukaryota</taxon>
        <taxon>Fungi</taxon>
        <taxon>Dikarya</taxon>
        <taxon>Basidiomycota</taxon>
        <taxon>Agaricomycotina</taxon>
        <taxon>Agaricomycetes</taxon>
        <taxon>Agaricomycetidae</taxon>
        <taxon>Boletales</taxon>
        <taxon>Suillineae</taxon>
        <taxon>Suillaceae</taxon>
        <taxon>Suillus</taxon>
    </lineage>
</organism>
<feature type="region of interest" description="Disordered" evidence="1">
    <location>
        <begin position="120"/>
        <end position="162"/>
    </location>
</feature>
<accession>A0A9P7D521</accession>
<name>A0A9P7D521_9AGAM</name>
<keyword evidence="3" id="KW-1185">Reference proteome</keyword>
<dbReference type="SUPFAM" id="SSF50998">
    <property type="entry name" value="Quinoprotein alcohol dehydrogenase-like"/>
    <property type="match status" value="1"/>
</dbReference>
<reference evidence="2" key="1">
    <citation type="journal article" date="2020" name="New Phytol.">
        <title>Comparative genomics reveals dynamic genome evolution in host specialist ectomycorrhizal fungi.</title>
        <authorList>
            <person name="Lofgren L.A."/>
            <person name="Nguyen N.H."/>
            <person name="Vilgalys R."/>
            <person name="Ruytinx J."/>
            <person name="Liao H.L."/>
            <person name="Branco S."/>
            <person name="Kuo A."/>
            <person name="LaButti K."/>
            <person name="Lipzen A."/>
            <person name="Andreopoulos W."/>
            <person name="Pangilinan J."/>
            <person name="Riley R."/>
            <person name="Hundley H."/>
            <person name="Na H."/>
            <person name="Barry K."/>
            <person name="Grigoriev I.V."/>
            <person name="Stajich J.E."/>
            <person name="Kennedy P.G."/>
        </authorList>
    </citation>
    <scope>NUCLEOTIDE SEQUENCE</scope>
    <source>
        <strain evidence="2">DOB743</strain>
    </source>
</reference>
<evidence type="ECO:0000313" key="2">
    <source>
        <dbReference type="EMBL" id="KAG1780570.1"/>
    </source>
</evidence>
<dbReference type="Gene3D" id="2.130.10.10">
    <property type="entry name" value="YVTN repeat-like/Quinoprotein amine dehydrogenase"/>
    <property type="match status" value="1"/>
</dbReference>
<dbReference type="AlphaFoldDB" id="A0A9P7D521"/>
<gene>
    <name evidence="2" type="ORF">EV702DRAFT_1276409</name>
</gene>
<protein>
    <submittedName>
        <fullName evidence="2">Uncharacterized protein</fullName>
    </submittedName>
</protein>
<dbReference type="InterPro" id="IPR011047">
    <property type="entry name" value="Quinoprotein_ADH-like_sf"/>
</dbReference>
<feature type="compositionally biased region" description="Polar residues" evidence="1">
    <location>
        <begin position="145"/>
        <end position="155"/>
    </location>
</feature>